<keyword evidence="1" id="KW-0472">Membrane</keyword>
<dbReference type="EMBL" id="PNIX01000180">
    <property type="protein sequence ID" value="PMP82728.1"/>
    <property type="molecule type" value="Genomic_DNA"/>
</dbReference>
<dbReference type="AlphaFoldDB" id="A0A2J6X703"/>
<sequence>MNSQIIEGFMIGLYGMTITIFILFLLALVIHLFKFLKLSAKEDIKSSQEEVKGVFGETYRELTSKKMVALSIALAKYFNEKGEASEVRVLRTTPN</sequence>
<keyword evidence="1" id="KW-1133">Transmembrane helix</keyword>
<evidence type="ECO:0000313" key="3">
    <source>
        <dbReference type="Proteomes" id="UP000236910"/>
    </source>
</evidence>
<keyword evidence="1" id="KW-0812">Transmembrane</keyword>
<gene>
    <name evidence="2" type="ORF">C0175_03145</name>
</gene>
<evidence type="ECO:0008006" key="4">
    <source>
        <dbReference type="Google" id="ProtNLM"/>
    </source>
</evidence>
<reference evidence="2 3" key="1">
    <citation type="submission" date="2018-01" db="EMBL/GenBank/DDBJ databases">
        <title>Metagenomic assembled genomes from two thermal pools in the Uzon Caldera, Kamchatka, Russia.</title>
        <authorList>
            <person name="Wilkins L."/>
            <person name="Ettinger C."/>
        </authorList>
    </citation>
    <scope>NUCLEOTIDE SEQUENCE [LARGE SCALE GENOMIC DNA]</scope>
    <source>
        <strain evidence="2">ARK-10</strain>
    </source>
</reference>
<name>A0A2J6X703_9BACT</name>
<feature type="transmembrane region" description="Helical" evidence="1">
    <location>
        <begin position="12"/>
        <end position="33"/>
    </location>
</feature>
<comment type="caution">
    <text evidence="2">The sequence shown here is derived from an EMBL/GenBank/DDBJ whole genome shotgun (WGS) entry which is preliminary data.</text>
</comment>
<proteinExistence type="predicted"/>
<dbReference type="Proteomes" id="UP000236910">
    <property type="component" value="Unassembled WGS sequence"/>
</dbReference>
<evidence type="ECO:0000256" key="1">
    <source>
        <dbReference type="SAM" id="Phobius"/>
    </source>
</evidence>
<protein>
    <recommendedName>
        <fullName evidence="4">Oxaloacetate decarboxylase gamma chain</fullName>
    </recommendedName>
</protein>
<evidence type="ECO:0000313" key="2">
    <source>
        <dbReference type="EMBL" id="PMP82728.1"/>
    </source>
</evidence>
<accession>A0A2J6X703</accession>
<organism evidence="2 3">
    <name type="scientific">Caldisericum exile</name>
    <dbReference type="NCBI Taxonomy" id="693075"/>
    <lineage>
        <taxon>Bacteria</taxon>
        <taxon>Pseudomonadati</taxon>
        <taxon>Caldisericota/Cryosericota group</taxon>
        <taxon>Caldisericota</taxon>
        <taxon>Caldisericia</taxon>
        <taxon>Caldisericales</taxon>
        <taxon>Caldisericaceae</taxon>
        <taxon>Caldisericum</taxon>
    </lineage>
</organism>